<evidence type="ECO:0000313" key="4">
    <source>
        <dbReference type="Proteomes" id="UP001217838"/>
    </source>
</evidence>
<sequence length="294" mass="31722">MTDVLTRSFLAALSSPASVADEAALTAALTASVTAARARFPGVEFEASAVGRHLGEKVVAEADPLAALARLRTEELCLVCACLTGDPRALQLFDAAYLAPVAERLRRSGLAAEVVADARQRIAGSLLVADSGGTRRLATYSGRGDLAGWLYVAIAREARRLAGREARFTPADDLELADERIGGDLELAHLKATYGEAFRRSFHTALAELDEQARNLLRQHLLDGLSIDQIAALQRVHRATAARRLVRVREDLALRTRALLVQDLGLSERESDSVLRLVRSQLDLSLTRVLGARA</sequence>
<comment type="caution">
    <text evidence="3">The sequence shown here is derived from an EMBL/GenBank/DDBJ whole genome shotgun (WGS) entry which is preliminary data.</text>
</comment>
<dbReference type="Proteomes" id="UP001217838">
    <property type="component" value="Unassembled WGS sequence"/>
</dbReference>
<dbReference type="NCBIfam" id="TIGR03001">
    <property type="entry name" value="Sig-70_gmx1"/>
    <property type="match status" value="1"/>
</dbReference>
<evidence type="ECO:0000259" key="2">
    <source>
        <dbReference type="Pfam" id="PF08281"/>
    </source>
</evidence>
<dbReference type="SUPFAM" id="SSF88659">
    <property type="entry name" value="Sigma3 and sigma4 domains of RNA polymerase sigma factors"/>
    <property type="match status" value="1"/>
</dbReference>
<dbReference type="InterPro" id="IPR036388">
    <property type="entry name" value="WH-like_DNA-bd_sf"/>
</dbReference>
<keyword evidence="1" id="KW-0732">Signal</keyword>
<accession>A0ABT5B9L4</accession>
<dbReference type="InterPro" id="IPR013249">
    <property type="entry name" value="RNA_pol_sigma70_r4_t2"/>
</dbReference>
<protein>
    <submittedName>
        <fullName evidence="3">Sigma factor-like helix-turn-helix DNA-binding protein</fullName>
    </submittedName>
</protein>
<proteinExistence type="predicted"/>
<dbReference type="Gene3D" id="1.10.10.10">
    <property type="entry name" value="Winged helix-like DNA-binding domain superfamily/Winged helix DNA-binding domain"/>
    <property type="match status" value="1"/>
</dbReference>
<gene>
    <name evidence="3" type="ORF">POL58_23920</name>
</gene>
<dbReference type="EMBL" id="JAQNDN010000013">
    <property type="protein sequence ID" value="MDC0670826.1"/>
    <property type="molecule type" value="Genomic_DNA"/>
</dbReference>
<dbReference type="InterPro" id="IPR013324">
    <property type="entry name" value="RNA_pol_sigma_r3/r4-like"/>
</dbReference>
<dbReference type="RefSeq" id="WP_272000761.1">
    <property type="nucleotide sequence ID" value="NZ_JAQNDN010000013.1"/>
</dbReference>
<evidence type="ECO:0000256" key="1">
    <source>
        <dbReference type="SAM" id="SignalP"/>
    </source>
</evidence>
<organism evidence="3 4">
    <name type="scientific">Nannocystis radixulma</name>
    <dbReference type="NCBI Taxonomy" id="2995305"/>
    <lineage>
        <taxon>Bacteria</taxon>
        <taxon>Pseudomonadati</taxon>
        <taxon>Myxococcota</taxon>
        <taxon>Polyangia</taxon>
        <taxon>Nannocystales</taxon>
        <taxon>Nannocystaceae</taxon>
        <taxon>Nannocystis</taxon>
    </lineage>
</organism>
<name>A0ABT5B9L4_9BACT</name>
<evidence type="ECO:0000313" key="3">
    <source>
        <dbReference type="EMBL" id="MDC0670826.1"/>
    </source>
</evidence>
<reference evidence="3 4" key="1">
    <citation type="submission" date="2022-11" db="EMBL/GenBank/DDBJ databases">
        <title>Minimal conservation of predation-associated metabolite biosynthetic gene clusters underscores biosynthetic potential of Myxococcota including descriptions for ten novel species: Archangium lansinium sp. nov., Myxococcus landrumus sp. nov., Nannocystis bai.</title>
        <authorList>
            <person name="Ahearne A."/>
            <person name="Stevens C."/>
            <person name="Dowd S."/>
        </authorList>
    </citation>
    <scope>NUCLEOTIDE SEQUENCE [LARGE SCALE GENOMIC DNA]</scope>
    <source>
        <strain evidence="3 4">NCELM</strain>
    </source>
</reference>
<dbReference type="InterPro" id="IPR011745">
    <property type="entry name" value="RNA_pol_sigma70_MYXXA"/>
</dbReference>
<dbReference type="Gene3D" id="1.10.1740.10">
    <property type="match status" value="1"/>
</dbReference>
<feature type="signal peptide" evidence="1">
    <location>
        <begin position="1"/>
        <end position="19"/>
    </location>
</feature>
<feature type="domain" description="RNA polymerase sigma factor 70 region 4 type 2" evidence="2">
    <location>
        <begin position="200"/>
        <end position="252"/>
    </location>
</feature>
<keyword evidence="4" id="KW-1185">Reference proteome</keyword>
<feature type="chain" id="PRO_5046901680" evidence="1">
    <location>
        <begin position="20"/>
        <end position="294"/>
    </location>
</feature>
<dbReference type="Pfam" id="PF08281">
    <property type="entry name" value="Sigma70_r4_2"/>
    <property type="match status" value="1"/>
</dbReference>